<dbReference type="InterPro" id="IPR036259">
    <property type="entry name" value="MFS_trans_sf"/>
</dbReference>
<evidence type="ECO:0000313" key="8">
    <source>
        <dbReference type="EMBL" id="MBC3475007.1"/>
    </source>
</evidence>
<feature type="transmembrane region" description="Helical" evidence="6">
    <location>
        <begin position="177"/>
        <end position="202"/>
    </location>
</feature>
<dbReference type="EMBL" id="JABWRS010000003">
    <property type="protein sequence ID" value="MBC3475007.1"/>
    <property type="molecule type" value="Genomic_DNA"/>
</dbReference>
<reference evidence="8 9" key="1">
    <citation type="journal article" date="2020" name="Microorganisms">
        <title>Reliable Identification of Environmental Pseudomonas Isolates Using the rpoD Gene.</title>
        <authorList>
            <consortium name="The Broad Institute Genome Sequencing Platform"/>
            <person name="Girard L."/>
            <person name="Lood C."/>
            <person name="Rokni-Zadeh H."/>
            <person name="van Noort V."/>
            <person name="Lavigne R."/>
            <person name="De Mot R."/>
        </authorList>
    </citation>
    <scope>NUCLEOTIDE SEQUENCE [LARGE SCALE GENOMIC DNA]</scope>
    <source>
        <strain evidence="8 9">RW7P2</strain>
    </source>
</reference>
<protein>
    <submittedName>
        <fullName evidence="8">MFS transporter</fullName>
    </submittedName>
</protein>
<keyword evidence="9" id="KW-1185">Reference proteome</keyword>
<comment type="caution">
    <text evidence="8">The sequence shown here is derived from an EMBL/GenBank/DDBJ whole genome shotgun (WGS) entry which is preliminary data.</text>
</comment>
<dbReference type="InterPro" id="IPR011701">
    <property type="entry name" value="MFS"/>
</dbReference>
<keyword evidence="4 6" id="KW-1133">Transmembrane helix</keyword>
<comment type="subcellular location">
    <subcellularLocation>
        <location evidence="1">Cell membrane</location>
        <topology evidence="1">Multi-pass membrane protein</topology>
    </subcellularLocation>
</comment>
<keyword evidence="5 6" id="KW-0472">Membrane</keyword>
<proteinExistence type="predicted"/>
<gene>
    <name evidence="8" type="ORF">HU747_05285</name>
</gene>
<name>A0ABR6V3D1_9PSED</name>
<dbReference type="InterPro" id="IPR020846">
    <property type="entry name" value="MFS_dom"/>
</dbReference>
<dbReference type="PROSITE" id="PS50850">
    <property type="entry name" value="MFS"/>
    <property type="match status" value="1"/>
</dbReference>
<feature type="transmembrane region" description="Helical" evidence="6">
    <location>
        <begin position="116"/>
        <end position="137"/>
    </location>
</feature>
<dbReference type="SUPFAM" id="SSF103473">
    <property type="entry name" value="MFS general substrate transporter"/>
    <property type="match status" value="1"/>
</dbReference>
<evidence type="ECO:0000256" key="6">
    <source>
        <dbReference type="SAM" id="Phobius"/>
    </source>
</evidence>
<feature type="domain" description="Major facilitator superfamily (MFS) profile" evidence="7">
    <location>
        <begin position="25"/>
        <end position="399"/>
    </location>
</feature>
<evidence type="ECO:0000256" key="3">
    <source>
        <dbReference type="ARBA" id="ARBA00022692"/>
    </source>
</evidence>
<evidence type="ECO:0000313" key="9">
    <source>
        <dbReference type="Proteomes" id="UP000628086"/>
    </source>
</evidence>
<dbReference type="Gene3D" id="1.20.1250.20">
    <property type="entry name" value="MFS general substrate transporter like domains"/>
    <property type="match status" value="2"/>
</dbReference>
<feature type="transmembrane region" description="Helical" evidence="6">
    <location>
        <begin position="222"/>
        <end position="243"/>
    </location>
</feature>
<dbReference type="Proteomes" id="UP000628086">
    <property type="component" value="Unassembled WGS sequence"/>
</dbReference>
<feature type="transmembrane region" description="Helical" evidence="6">
    <location>
        <begin position="350"/>
        <end position="371"/>
    </location>
</feature>
<feature type="transmembrane region" description="Helical" evidence="6">
    <location>
        <begin position="62"/>
        <end position="84"/>
    </location>
</feature>
<dbReference type="PANTHER" id="PTHR43124">
    <property type="entry name" value="PURINE EFFLUX PUMP PBUE"/>
    <property type="match status" value="1"/>
</dbReference>
<feature type="transmembrane region" description="Helical" evidence="6">
    <location>
        <begin position="258"/>
        <end position="279"/>
    </location>
</feature>
<evidence type="ECO:0000256" key="4">
    <source>
        <dbReference type="ARBA" id="ARBA00022989"/>
    </source>
</evidence>
<dbReference type="Pfam" id="PF07690">
    <property type="entry name" value="MFS_1"/>
    <property type="match status" value="1"/>
</dbReference>
<keyword evidence="2" id="KW-1003">Cell membrane</keyword>
<feature type="transmembrane region" description="Helical" evidence="6">
    <location>
        <begin position="377"/>
        <end position="397"/>
    </location>
</feature>
<feature type="transmembrane region" description="Helical" evidence="6">
    <location>
        <begin position="149"/>
        <end position="171"/>
    </location>
</feature>
<dbReference type="CDD" id="cd17324">
    <property type="entry name" value="MFS_NepI_like"/>
    <property type="match status" value="1"/>
</dbReference>
<feature type="transmembrane region" description="Helical" evidence="6">
    <location>
        <begin position="286"/>
        <end position="305"/>
    </location>
</feature>
<sequence>MSNTSSAQLLLSNSVVHAPRGLFLAFLTLGLGGLFIGTGEFASMSLLPWLAAETEVSLPVAGGYVSAYALGVVVGAPILAVLLAQWDRRRALKILMAIFIMGYGASALATSHKTLFIARFVSGLPHGAYYGLASLVAASMVAPNRKAQAASYVMLGLAAANAIGVPVATWAGQTLGWRFAFGSIAAGGLLTLCAIAMLTPTIRPEHNTNPRRELSAMTRSQVWMTVAVASVGFAGMFCVYSYITPTLTEVTRMLPQQVPLVLSLMGVGMIAGNLVGGWLVDQNSRLAIIGILAWNALSLSAFSMLSKSPAGTLTALIFIGCGFALVPALQARLMHVAGEAQTLAAALNHCAFNISNALGATLGGWGIALGLGWEATGYIGAGLAMLGLFIFFGAVRLETTAQPTQKPDYDSTKTINLN</sequence>
<feature type="transmembrane region" description="Helical" evidence="6">
    <location>
        <begin position="91"/>
        <end position="110"/>
    </location>
</feature>
<feature type="transmembrane region" description="Helical" evidence="6">
    <location>
        <begin position="311"/>
        <end position="329"/>
    </location>
</feature>
<evidence type="ECO:0000256" key="1">
    <source>
        <dbReference type="ARBA" id="ARBA00004651"/>
    </source>
</evidence>
<dbReference type="RefSeq" id="WP_186598332.1">
    <property type="nucleotide sequence ID" value="NZ_JABWRS010000003.1"/>
</dbReference>
<evidence type="ECO:0000256" key="2">
    <source>
        <dbReference type="ARBA" id="ARBA00022475"/>
    </source>
</evidence>
<evidence type="ECO:0000256" key="5">
    <source>
        <dbReference type="ARBA" id="ARBA00023136"/>
    </source>
</evidence>
<keyword evidence="3 6" id="KW-0812">Transmembrane</keyword>
<accession>A0ABR6V3D1</accession>
<feature type="transmembrane region" description="Helical" evidence="6">
    <location>
        <begin position="21"/>
        <end position="42"/>
    </location>
</feature>
<organism evidence="8 9">
    <name type="scientific">Pseudomonas taiwanensis</name>
    <dbReference type="NCBI Taxonomy" id="470150"/>
    <lineage>
        <taxon>Bacteria</taxon>
        <taxon>Pseudomonadati</taxon>
        <taxon>Pseudomonadota</taxon>
        <taxon>Gammaproteobacteria</taxon>
        <taxon>Pseudomonadales</taxon>
        <taxon>Pseudomonadaceae</taxon>
        <taxon>Pseudomonas</taxon>
    </lineage>
</organism>
<dbReference type="InterPro" id="IPR050189">
    <property type="entry name" value="MFS_Efflux_Transporters"/>
</dbReference>
<evidence type="ECO:0000259" key="7">
    <source>
        <dbReference type="PROSITE" id="PS50850"/>
    </source>
</evidence>
<dbReference type="PANTHER" id="PTHR43124:SF3">
    <property type="entry name" value="CHLORAMPHENICOL EFFLUX PUMP RV0191"/>
    <property type="match status" value="1"/>
</dbReference>